<dbReference type="RefSeq" id="XP_040731325.1">
    <property type="nucleotide sequence ID" value="XM_040875009.1"/>
</dbReference>
<dbReference type="PANTHER" id="PTHR10981:SF0">
    <property type="entry name" value="BATTENIN"/>
    <property type="match status" value="1"/>
</dbReference>
<dbReference type="PANTHER" id="PTHR10981">
    <property type="entry name" value="BATTENIN"/>
    <property type="match status" value="1"/>
</dbReference>
<feature type="transmembrane region" description="Helical" evidence="8">
    <location>
        <begin position="225"/>
        <end position="245"/>
    </location>
</feature>
<dbReference type="InterPro" id="IPR036259">
    <property type="entry name" value="MFS_trans_sf"/>
</dbReference>
<feature type="transmembrane region" description="Helical" evidence="8">
    <location>
        <begin position="252"/>
        <end position="275"/>
    </location>
</feature>
<evidence type="ECO:0000313" key="10">
    <source>
        <dbReference type="EMBL" id="RAO66809.1"/>
    </source>
</evidence>
<feature type="transmembrane region" description="Helical" evidence="8">
    <location>
        <begin position="132"/>
        <end position="154"/>
    </location>
</feature>
<dbReference type="Pfam" id="PF02487">
    <property type="entry name" value="CLN3"/>
    <property type="match status" value="1"/>
</dbReference>
<keyword evidence="11" id="KW-1185">Reference proteome</keyword>
<evidence type="ECO:0000256" key="5">
    <source>
        <dbReference type="ARBA" id="ARBA00022970"/>
    </source>
</evidence>
<evidence type="ECO:0000256" key="9">
    <source>
        <dbReference type="SAM" id="MobiDB-lite"/>
    </source>
</evidence>
<dbReference type="GeneID" id="63792037"/>
<evidence type="ECO:0000313" key="11">
    <source>
        <dbReference type="Proteomes" id="UP000249363"/>
    </source>
</evidence>
<keyword evidence="7 8" id="KW-0472">Membrane</keyword>
<feature type="transmembrane region" description="Helical" evidence="8">
    <location>
        <begin position="451"/>
        <end position="471"/>
    </location>
</feature>
<evidence type="ECO:0000256" key="1">
    <source>
        <dbReference type="ARBA" id="ARBA00004127"/>
    </source>
</evidence>
<proteinExistence type="inferred from homology"/>
<dbReference type="AlphaFoldDB" id="A0A364KTE9"/>
<feature type="transmembrane region" description="Helical" evidence="8">
    <location>
        <begin position="383"/>
        <end position="401"/>
    </location>
</feature>
<feature type="transmembrane region" description="Helical" evidence="8">
    <location>
        <begin position="193"/>
        <end position="213"/>
    </location>
</feature>
<evidence type="ECO:0000256" key="4">
    <source>
        <dbReference type="ARBA" id="ARBA00022692"/>
    </source>
</evidence>
<evidence type="ECO:0000256" key="7">
    <source>
        <dbReference type="ARBA" id="ARBA00023136"/>
    </source>
</evidence>
<dbReference type="STRING" id="1196081.A0A364KTE9"/>
<evidence type="ECO:0000256" key="2">
    <source>
        <dbReference type="ARBA" id="ARBA00007467"/>
    </source>
</evidence>
<evidence type="ECO:0000256" key="3">
    <source>
        <dbReference type="ARBA" id="ARBA00022448"/>
    </source>
</evidence>
<gene>
    <name evidence="10" type="ORF">BHQ10_002821</name>
</gene>
<dbReference type="OrthoDB" id="5965864at2759"/>
<organism evidence="10 11">
    <name type="scientific">Talaromyces amestolkiae</name>
    <dbReference type="NCBI Taxonomy" id="1196081"/>
    <lineage>
        <taxon>Eukaryota</taxon>
        <taxon>Fungi</taxon>
        <taxon>Dikarya</taxon>
        <taxon>Ascomycota</taxon>
        <taxon>Pezizomycotina</taxon>
        <taxon>Eurotiomycetes</taxon>
        <taxon>Eurotiomycetidae</taxon>
        <taxon>Eurotiales</taxon>
        <taxon>Trichocomaceae</taxon>
        <taxon>Talaromyces</taxon>
        <taxon>Talaromyces sect. Talaromyces</taxon>
    </lineage>
</organism>
<keyword evidence="5" id="KW-0029">Amino-acid transport</keyword>
<dbReference type="GO" id="GO:0005774">
    <property type="term" value="C:vacuolar membrane"/>
    <property type="evidence" value="ECO:0007669"/>
    <property type="project" value="UniProtKB-SubCell"/>
</dbReference>
<dbReference type="GO" id="GO:0051453">
    <property type="term" value="P:regulation of intracellular pH"/>
    <property type="evidence" value="ECO:0007669"/>
    <property type="project" value="TreeGrafter"/>
</dbReference>
<keyword evidence="3" id="KW-0813">Transport</keyword>
<dbReference type="SUPFAM" id="SSF103473">
    <property type="entry name" value="MFS general substrate transporter"/>
    <property type="match status" value="1"/>
</dbReference>
<name>A0A364KTE9_TALAM</name>
<feature type="region of interest" description="Disordered" evidence="9">
    <location>
        <begin position="325"/>
        <end position="354"/>
    </location>
</feature>
<dbReference type="GO" id="GO:0012505">
    <property type="term" value="C:endomembrane system"/>
    <property type="evidence" value="ECO:0007669"/>
    <property type="project" value="UniProtKB-SubCell"/>
</dbReference>
<dbReference type="PRINTS" id="PR01315">
    <property type="entry name" value="BATTENIN"/>
</dbReference>
<keyword evidence="4 8" id="KW-0812">Transmembrane</keyword>
<feature type="transmembrane region" description="Helical" evidence="8">
    <location>
        <begin position="477"/>
        <end position="496"/>
    </location>
</feature>
<dbReference type="GO" id="GO:0006865">
    <property type="term" value="P:amino acid transport"/>
    <property type="evidence" value="ECO:0007669"/>
    <property type="project" value="UniProtKB-KW"/>
</dbReference>
<dbReference type="Proteomes" id="UP000249363">
    <property type="component" value="Unassembled WGS sequence"/>
</dbReference>
<protein>
    <recommendedName>
        <fullName evidence="8">Protein BTN</fullName>
    </recommendedName>
</protein>
<evidence type="ECO:0000256" key="8">
    <source>
        <dbReference type="RuleBase" id="RU361113"/>
    </source>
</evidence>
<accession>A0A364KTE9</accession>
<dbReference type="EMBL" id="MIKG01000004">
    <property type="protein sequence ID" value="RAO66809.1"/>
    <property type="molecule type" value="Genomic_DNA"/>
</dbReference>
<evidence type="ECO:0000256" key="6">
    <source>
        <dbReference type="ARBA" id="ARBA00022989"/>
    </source>
</evidence>
<comment type="subcellular location">
    <subcellularLocation>
        <location evidence="1">Endomembrane system</location>
        <topology evidence="1">Multi-pass membrane protein</topology>
    </subcellularLocation>
    <subcellularLocation>
        <location evidence="8">Vacuole membrane</location>
        <topology evidence="8">Multi-pass membrane protein</topology>
    </subcellularLocation>
</comment>
<keyword evidence="6 8" id="KW-1133">Transmembrane helix</keyword>
<reference evidence="10 11" key="1">
    <citation type="journal article" date="2017" name="Biotechnol. Biofuels">
        <title>Differential beta-glucosidase expression as a function of carbon source availability in Talaromyces amestolkiae: a genomic and proteomic approach.</title>
        <authorList>
            <person name="de Eugenio L.I."/>
            <person name="Mendez-Liter J.A."/>
            <person name="Nieto-Dominguez M."/>
            <person name="Alonso L."/>
            <person name="Gil-Munoz J."/>
            <person name="Barriuso J."/>
            <person name="Prieto A."/>
            <person name="Martinez M.J."/>
        </authorList>
    </citation>
    <scope>NUCLEOTIDE SEQUENCE [LARGE SCALE GENOMIC DNA]</scope>
    <source>
        <strain evidence="10 11">CIB</strain>
    </source>
</reference>
<dbReference type="Gene3D" id="1.20.1250.20">
    <property type="entry name" value="MFS general substrate transporter like domains"/>
    <property type="match status" value="1"/>
</dbReference>
<feature type="transmembrane region" description="Helical" evidence="8">
    <location>
        <begin position="281"/>
        <end position="305"/>
    </location>
</feature>
<comment type="caution">
    <text evidence="10">The sequence shown here is derived from an EMBL/GenBank/DDBJ whole genome shotgun (WGS) entry which is preliminary data.</text>
</comment>
<comment type="similarity">
    <text evidence="2 8">Belongs to the battenin family.</text>
</comment>
<sequence>MYGANAGDIDVPDRPFDEQLERSLPTSEVLISADYVPLSLAWPVRLAHKLISSNFILTASAQDKQLALSTVQWADSSLCLRECPPLSGMSDSSDAETARPAMPLPLPGSPGSSWAVYREKFKTLFHDADPRVCAAFWFFGLINNVLYVIILSAALDLVGSGFPKGVVLLADVVPSFVTKLTAPYFIHLVPYPIRVLIFVALSVCGMLIIALTPAHNDGGSISTKLAGIVLASLSSGAGELSFLGLTHFYGRFSLASWSSGTGAAGLVGAGAYAVATTSLGLSVRFTLLASACLPAIMLVSFFVILPLGPLSLAAREATQYRAIDDDHDEEYEARHGTREDETNEQDGLLGPEHSRPYAKAAERGKVSRAWASFQENLNRSKGLFFPFMLPLLLVYVAEYTINQGVTPTLLFPLKETPFDQYRAFYPAYNAIYQAGVFISRSSSPFFRIHHLYLPSFLQIANLAVLTLHALFNFIPTVYIIFFIIFWEGLLGGLVYVNTFAEIADRVPAKDREFSLAATTVSDSGGICIAGFLGMAFEVWLCRWQVSQGRKYCTMS</sequence>
<keyword evidence="8" id="KW-0926">Vacuole</keyword>
<feature type="transmembrane region" description="Helical" evidence="8">
    <location>
        <begin position="166"/>
        <end position="186"/>
    </location>
</feature>
<dbReference type="InterPro" id="IPR003492">
    <property type="entry name" value="Battenin_disease_Cln3"/>
</dbReference>